<evidence type="ECO:0000256" key="1">
    <source>
        <dbReference type="SAM" id="Phobius"/>
    </source>
</evidence>
<evidence type="ECO:0000313" key="2">
    <source>
        <dbReference type="EMBL" id="CAD8664195.1"/>
    </source>
</evidence>
<name>A0A7S0N9Q0_9CHLO</name>
<protein>
    <submittedName>
        <fullName evidence="2">Uncharacterized protein</fullName>
    </submittedName>
</protein>
<keyword evidence="1" id="KW-0812">Transmembrane</keyword>
<organism evidence="2">
    <name type="scientific">Pyramimonas obovata</name>
    <dbReference type="NCBI Taxonomy" id="1411642"/>
    <lineage>
        <taxon>Eukaryota</taxon>
        <taxon>Viridiplantae</taxon>
        <taxon>Chlorophyta</taxon>
        <taxon>Pyramimonadophyceae</taxon>
        <taxon>Pyramimonadales</taxon>
        <taxon>Pyramimonadaceae</taxon>
        <taxon>Pyramimonas</taxon>
        <taxon>Pyramimonas incertae sedis</taxon>
    </lineage>
</organism>
<sequence>MFYTHQVQPEAAMPKVQELHHFQTIEAAIQWDKLTRQERLSPRNHNRRPGASTGTVFWAFCSFMLCVTLIFIFFHLAPWPHAMDEDEFDMSFVHEDLEILLSEGTINTRPNYRTQSAEPILNTVAQTTSAGPDKEANYYLPATVIVYLVKELNKKMMVFVQQNNDIKIVCVDKRKTGESPAEAAQRVLTKGTDLRGPPEIEFLQRIPVSAEASKAMVGECAAPESCAFYVAMVRNERLLMRGFGTVTQALSRGEFIDLHSMEEEAARGETTSLSPFVVSGLSSLHDYLHPWLSTLGQNGTRGCTNSNGLL</sequence>
<accession>A0A7S0N9Q0</accession>
<dbReference type="AlphaFoldDB" id="A0A7S0N9Q0"/>
<keyword evidence="1" id="KW-1133">Transmembrane helix</keyword>
<gene>
    <name evidence="2" type="ORF">POBO1169_LOCUS7724</name>
</gene>
<dbReference type="EMBL" id="HBFA01014959">
    <property type="protein sequence ID" value="CAD8664195.1"/>
    <property type="molecule type" value="Transcribed_RNA"/>
</dbReference>
<reference evidence="2" key="1">
    <citation type="submission" date="2021-01" db="EMBL/GenBank/DDBJ databases">
        <authorList>
            <person name="Corre E."/>
            <person name="Pelletier E."/>
            <person name="Niang G."/>
            <person name="Scheremetjew M."/>
            <person name="Finn R."/>
            <person name="Kale V."/>
            <person name="Holt S."/>
            <person name="Cochrane G."/>
            <person name="Meng A."/>
            <person name="Brown T."/>
            <person name="Cohen L."/>
        </authorList>
    </citation>
    <scope>NUCLEOTIDE SEQUENCE</scope>
    <source>
        <strain evidence="2">CCMP722</strain>
    </source>
</reference>
<keyword evidence="1" id="KW-0472">Membrane</keyword>
<feature type="transmembrane region" description="Helical" evidence="1">
    <location>
        <begin position="56"/>
        <end position="77"/>
    </location>
</feature>
<proteinExistence type="predicted"/>